<evidence type="ECO:0000256" key="1">
    <source>
        <dbReference type="ARBA" id="ARBA00003618"/>
    </source>
</evidence>
<dbReference type="FunFam" id="3.40.50.300:FF:000319">
    <property type="entry name" value="DNA repair protein RecN"/>
    <property type="match status" value="1"/>
</dbReference>
<dbReference type="Pfam" id="PF02463">
    <property type="entry name" value="SMC_N"/>
    <property type="match status" value="1"/>
</dbReference>
<dbReference type="InterPro" id="IPR003395">
    <property type="entry name" value="RecF/RecN/SMC_N"/>
</dbReference>
<protein>
    <recommendedName>
        <fullName evidence="3 9">DNA repair protein RecN</fullName>
    </recommendedName>
    <alternativeName>
        <fullName evidence="8 9">Recombination protein N</fullName>
    </alternativeName>
</protein>
<dbReference type="InterPro" id="IPR004604">
    <property type="entry name" value="DNA_recomb/repair_RecN"/>
</dbReference>
<comment type="function">
    <text evidence="1 9">May be involved in recombinational repair of damaged DNA.</text>
</comment>
<keyword evidence="10" id="KW-0175">Coiled coil</keyword>
<dbReference type="GO" id="GO:0043590">
    <property type="term" value="C:bacterial nucleoid"/>
    <property type="evidence" value="ECO:0007669"/>
    <property type="project" value="TreeGrafter"/>
</dbReference>
<dbReference type="OrthoDB" id="9806954at2"/>
<comment type="similarity">
    <text evidence="2 9">Belongs to the RecN family.</text>
</comment>
<keyword evidence="13" id="KW-1185">Reference proteome</keyword>
<evidence type="ECO:0000256" key="4">
    <source>
        <dbReference type="ARBA" id="ARBA00022741"/>
    </source>
</evidence>
<name>A0A432XG64_9GAMM</name>
<dbReference type="Proteomes" id="UP000286678">
    <property type="component" value="Unassembled WGS sequence"/>
</dbReference>
<dbReference type="InterPro" id="IPR027417">
    <property type="entry name" value="P-loop_NTPase"/>
</dbReference>
<evidence type="ECO:0000256" key="2">
    <source>
        <dbReference type="ARBA" id="ARBA00009441"/>
    </source>
</evidence>
<evidence type="ECO:0000256" key="7">
    <source>
        <dbReference type="ARBA" id="ARBA00023204"/>
    </source>
</evidence>
<keyword evidence="5 9" id="KW-0227">DNA damage</keyword>
<keyword evidence="7 9" id="KW-0234">DNA repair</keyword>
<dbReference type="RefSeq" id="WP_126833894.1">
    <property type="nucleotide sequence ID" value="NZ_PIPT01000005.1"/>
</dbReference>
<dbReference type="FunFam" id="3.40.50.300:FF:000356">
    <property type="entry name" value="DNA repair protein RecN"/>
    <property type="match status" value="1"/>
</dbReference>
<sequence length="559" mass="61700">MLVHLHVRNFAVVRQLDVDFKQGMTAITGETGAGKSIALDALGLCLGDRADSDTIRPGAEKAEVIASFQLVTAGPADAWLKSQELSDEAEPDHCVLRRVITREGRSKAWINGCPVNVTQLKQLAPLLVNIHGQHEHQLLTKPEHQLELLDAYARHADLLNEVSEAYRQWYSLRKEQKQALQQQEERQARAQLIRYQVEELDQFALQEGEYEELEQLHKKLSNSSALQEDSQFAVNALFEGEHNNAYGLVQAAVQRLEQQLDNDPELEPAVKMLREASVQIEEAARELRHYSDAIELDEAELVNAEKRVTQAVQLARKHQIEPTALPGLHKQLTSELAELDAAADALANSDEAVQAAAKHYRKCAAKLSTQRQKAAQELSEQISHSMRELNMPHGRFVIAVDHQAEAPATRLGTDNVQFQVTTNPGQPLQSLARVASGGELSRISLAVQVIAAAQMTTPTLMFDEVDVGVSGATAATVGKLLRQLGQQNQVICVTHLPQVAAQAHQQLRVDKTTDGEHTETQMVTLDHDNRVIELARLLGGDRITDTTKANAKELLANAS</sequence>
<evidence type="ECO:0000256" key="8">
    <source>
        <dbReference type="ARBA" id="ARBA00033408"/>
    </source>
</evidence>
<dbReference type="GO" id="GO:0006310">
    <property type="term" value="P:DNA recombination"/>
    <property type="evidence" value="ECO:0007669"/>
    <property type="project" value="InterPro"/>
</dbReference>
<dbReference type="GO" id="GO:0009432">
    <property type="term" value="P:SOS response"/>
    <property type="evidence" value="ECO:0007669"/>
    <property type="project" value="TreeGrafter"/>
</dbReference>
<dbReference type="NCBIfam" id="TIGR00634">
    <property type="entry name" value="recN"/>
    <property type="match status" value="1"/>
</dbReference>
<feature type="domain" description="RecF/RecN/SMC N-terminal" evidence="11">
    <location>
        <begin position="2"/>
        <end position="516"/>
    </location>
</feature>
<proteinExistence type="inferred from homology"/>
<dbReference type="Gene3D" id="6.10.140.1090">
    <property type="match status" value="1"/>
</dbReference>
<feature type="coiled-coil region" evidence="10">
    <location>
        <begin position="273"/>
        <end position="349"/>
    </location>
</feature>
<dbReference type="CDD" id="cd03241">
    <property type="entry name" value="ABC_RecN"/>
    <property type="match status" value="2"/>
</dbReference>
<accession>A0A432XG64</accession>
<evidence type="ECO:0000256" key="6">
    <source>
        <dbReference type="ARBA" id="ARBA00022840"/>
    </source>
</evidence>
<evidence type="ECO:0000256" key="9">
    <source>
        <dbReference type="PIRNR" id="PIRNR003128"/>
    </source>
</evidence>
<evidence type="ECO:0000256" key="3">
    <source>
        <dbReference type="ARBA" id="ARBA00021315"/>
    </source>
</evidence>
<dbReference type="PANTHER" id="PTHR11059">
    <property type="entry name" value="DNA REPAIR PROTEIN RECN"/>
    <property type="match status" value="1"/>
</dbReference>
<evidence type="ECO:0000256" key="10">
    <source>
        <dbReference type="SAM" id="Coils"/>
    </source>
</evidence>
<gene>
    <name evidence="12" type="ORF">CWE21_07865</name>
</gene>
<dbReference type="Gene3D" id="3.40.50.300">
    <property type="entry name" value="P-loop containing nucleotide triphosphate hydrolases"/>
    <property type="match status" value="2"/>
</dbReference>
<dbReference type="PANTHER" id="PTHR11059:SF0">
    <property type="entry name" value="DNA REPAIR PROTEIN RECN"/>
    <property type="match status" value="1"/>
</dbReference>
<organism evidence="12 13">
    <name type="scientific">Pseudidiomarina aquimaris</name>
    <dbReference type="NCBI Taxonomy" id="641841"/>
    <lineage>
        <taxon>Bacteria</taxon>
        <taxon>Pseudomonadati</taxon>
        <taxon>Pseudomonadota</taxon>
        <taxon>Gammaproteobacteria</taxon>
        <taxon>Alteromonadales</taxon>
        <taxon>Idiomarinaceae</taxon>
        <taxon>Pseudidiomarina</taxon>
    </lineage>
</organism>
<dbReference type="SUPFAM" id="SSF52540">
    <property type="entry name" value="P-loop containing nucleoside triphosphate hydrolases"/>
    <property type="match status" value="2"/>
</dbReference>
<dbReference type="EMBL" id="PIPT01000005">
    <property type="protein sequence ID" value="RUO47748.1"/>
    <property type="molecule type" value="Genomic_DNA"/>
</dbReference>
<evidence type="ECO:0000256" key="5">
    <source>
        <dbReference type="ARBA" id="ARBA00022763"/>
    </source>
</evidence>
<feature type="coiled-coil region" evidence="10">
    <location>
        <begin position="173"/>
        <end position="223"/>
    </location>
</feature>
<dbReference type="AlphaFoldDB" id="A0A432XG64"/>
<dbReference type="GO" id="GO:0005524">
    <property type="term" value="F:ATP binding"/>
    <property type="evidence" value="ECO:0007669"/>
    <property type="project" value="UniProtKB-KW"/>
</dbReference>
<evidence type="ECO:0000259" key="11">
    <source>
        <dbReference type="Pfam" id="PF02463"/>
    </source>
</evidence>
<evidence type="ECO:0000313" key="12">
    <source>
        <dbReference type="EMBL" id="RUO47748.1"/>
    </source>
</evidence>
<keyword evidence="4" id="KW-0547">Nucleotide-binding</keyword>
<dbReference type="NCBIfam" id="NF008121">
    <property type="entry name" value="PRK10869.1"/>
    <property type="match status" value="1"/>
</dbReference>
<comment type="caution">
    <text evidence="12">The sequence shown here is derived from an EMBL/GenBank/DDBJ whole genome shotgun (WGS) entry which is preliminary data.</text>
</comment>
<evidence type="ECO:0000313" key="13">
    <source>
        <dbReference type="Proteomes" id="UP000286678"/>
    </source>
</evidence>
<dbReference type="GO" id="GO:0006281">
    <property type="term" value="P:DNA repair"/>
    <property type="evidence" value="ECO:0007669"/>
    <property type="project" value="UniProtKB-KW"/>
</dbReference>
<dbReference type="PIRSF" id="PIRSF003128">
    <property type="entry name" value="RecN"/>
    <property type="match status" value="1"/>
</dbReference>
<keyword evidence="6" id="KW-0067">ATP-binding</keyword>
<reference evidence="13" key="1">
    <citation type="journal article" date="2018" name="Front. Microbiol.">
        <title>Genome-Based Analysis Reveals the Taxonomy and Diversity of the Family Idiomarinaceae.</title>
        <authorList>
            <person name="Liu Y."/>
            <person name="Lai Q."/>
            <person name="Shao Z."/>
        </authorList>
    </citation>
    <scope>NUCLEOTIDE SEQUENCE [LARGE SCALE GENOMIC DNA]</scope>
    <source>
        <strain evidence="13">SW15</strain>
    </source>
</reference>